<evidence type="ECO:0000256" key="1">
    <source>
        <dbReference type="SAM" id="SignalP"/>
    </source>
</evidence>
<comment type="caution">
    <text evidence="2">The sequence shown here is derived from an EMBL/GenBank/DDBJ whole genome shotgun (WGS) entry which is preliminary data.</text>
</comment>
<evidence type="ECO:0008006" key="4">
    <source>
        <dbReference type="Google" id="ProtNLM"/>
    </source>
</evidence>
<dbReference type="Proteomes" id="UP000807769">
    <property type="component" value="Unassembled WGS sequence"/>
</dbReference>
<reference evidence="2" key="1">
    <citation type="journal article" date="2020" name="New Phytol.">
        <title>Comparative genomics reveals dynamic genome evolution in host specialist ectomycorrhizal fungi.</title>
        <authorList>
            <person name="Lofgren L.A."/>
            <person name="Nguyen N.H."/>
            <person name="Vilgalys R."/>
            <person name="Ruytinx J."/>
            <person name="Liao H.L."/>
            <person name="Branco S."/>
            <person name="Kuo A."/>
            <person name="LaButti K."/>
            <person name="Lipzen A."/>
            <person name="Andreopoulos W."/>
            <person name="Pangilinan J."/>
            <person name="Riley R."/>
            <person name="Hundley H."/>
            <person name="Na H."/>
            <person name="Barry K."/>
            <person name="Grigoriev I.V."/>
            <person name="Stajich J.E."/>
            <person name="Kennedy P.G."/>
        </authorList>
    </citation>
    <scope>NUCLEOTIDE SEQUENCE</scope>
    <source>
        <strain evidence="2">MN1</strain>
    </source>
</reference>
<protein>
    <recommendedName>
        <fullName evidence="4">Secreted protein</fullName>
    </recommendedName>
</protein>
<proteinExistence type="predicted"/>
<dbReference type="GeneID" id="64629959"/>
<keyword evidence="3" id="KW-1185">Reference proteome</keyword>
<dbReference type="AlphaFoldDB" id="A0A9P7E992"/>
<accession>A0A9P7E992</accession>
<organism evidence="2 3">
    <name type="scientific">Suillus subaureus</name>
    <dbReference type="NCBI Taxonomy" id="48587"/>
    <lineage>
        <taxon>Eukaryota</taxon>
        <taxon>Fungi</taxon>
        <taxon>Dikarya</taxon>
        <taxon>Basidiomycota</taxon>
        <taxon>Agaricomycotina</taxon>
        <taxon>Agaricomycetes</taxon>
        <taxon>Agaricomycetidae</taxon>
        <taxon>Boletales</taxon>
        <taxon>Suillineae</taxon>
        <taxon>Suillaceae</taxon>
        <taxon>Suillus</taxon>
    </lineage>
</organism>
<evidence type="ECO:0000313" key="3">
    <source>
        <dbReference type="Proteomes" id="UP000807769"/>
    </source>
</evidence>
<feature type="signal peptide" evidence="1">
    <location>
        <begin position="1"/>
        <end position="19"/>
    </location>
</feature>
<evidence type="ECO:0000313" key="2">
    <source>
        <dbReference type="EMBL" id="KAG1814229.1"/>
    </source>
</evidence>
<gene>
    <name evidence="2" type="ORF">BJ212DRAFT_1362250</name>
</gene>
<sequence>MLRAFLLIFLPLFASTICALIPRRGDRISVNCCCRSLSVIGSSVSRVSLCGNGYSLAMIGSSSLETPPWMYECSILKSYTEDCTNRFCTYLCSRVALSASVLFFGALTRR</sequence>
<dbReference type="EMBL" id="JABBWG010000021">
    <property type="protein sequence ID" value="KAG1814229.1"/>
    <property type="molecule type" value="Genomic_DNA"/>
</dbReference>
<dbReference type="RefSeq" id="XP_041191690.1">
    <property type="nucleotide sequence ID" value="XM_041335942.1"/>
</dbReference>
<name>A0A9P7E992_9AGAM</name>
<keyword evidence="1" id="KW-0732">Signal</keyword>
<feature type="chain" id="PRO_5040252299" description="Secreted protein" evidence="1">
    <location>
        <begin position="20"/>
        <end position="110"/>
    </location>
</feature>